<comment type="caution">
    <text evidence="3">The sequence shown here is derived from an EMBL/GenBank/DDBJ whole genome shotgun (WGS) entry which is preliminary data.</text>
</comment>
<dbReference type="SMART" id="SM00028">
    <property type="entry name" value="TPR"/>
    <property type="match status" value="5"/>
</dbReference>
<dbReference type="InterPro" id="IPR019734">
    <property type="entry name" value="TPR_rpt"/>
</dbReference>
<feature type="compositionally biased region" description="Basic and acidic residues" evidence="2">
    <location>
        <begin position="81"/>
        <end position="91"/>
    </location>
</feature>
<protein>
    <submittedName>
        <fullName evidence="3">Uncharacterized protein</fullName>
    </submittedName>
</protein>
<dbReference type="PANTHER" id="PTHR47643:SF2">
    <property type="entry name" value="TPR DOMAIN PROTEIN (AFU_ORTHOLOGUE AFUA_5G12710)"/>
    <property type="match status" value="1"/>
</dbReference>
<gene>
    <name evidence="3" type="ORF">OSTQU699_LOCUS4777</name>
</gene>
<name>A0A8S1J095_9CHLO</name>
<evidence type="ECO:0000313" key="3">
    <source>
        <dbReference type="EMBL" id="CAD7699418.1"/>
    </source>
</evidence>
<dbReference type="PANTHER" id="PTHR47643">
    <property type="entry name" value="TPR DOMAIN PROTEIN (AFU_ORTHOLOGUE AFUA_5G12710)"/>
    <property type="match status" value="1"/>
</dbReference>
<evidence type="ECO:0000313" key="4">
    <source>
        <dbReference type="Proteomes" id="UP000708148"/>
    </source>
</evidence>
<evidence type="ECO:0000256" key="2">
    <source>
        <dbReference type="SAM" id="MobiDB-lite"/>
    </source>
</evidence>
<dbReference type="EMBL" id="CAJHUC010001015">
    <property type="protein sequence ID" value="CAD7699418.1"/>
    <property type="molecule type" value="Genomic_DNA"/>
</dbReference>
<dbReference type="Gene3D" id="1.25.40.10">
    <property type="entry name" value="Tetratricopeptide repeat domain"/>
    <property type="match status" value="2"/>
</dbReference>
<reference evidence="3" key="1">
    <citation type="submission" date="2020-12" db="EMBL/GenBank/DDBJ databases">
        <authorList>
            <person name="Iha C."/>
        </authorList>
    </citation>
    <scope>NUCLEOTIDE SEQUENCE</scope>
</reference>
<sequence>MDFDCKQIAGLASGGGQPPEQAASARAARVAAVAETTTKLEFAFFGKAVPRDVLLETHRLNRERGLKRVASGAGGAQKSGEGADKDGDKPSTGKACTTKPNKRLPDVAKLLPMAVRDLALGTTHCGRVLRGRVVALPAFADGVTDVIVEDVAGELVQVCVHNLADAETHEAIDKMFAIGTRVDICEPFYAVIDVDAGRLGIRVDKPAELLFERLDGPGEEPKELGNRLFRSQDYLGAFEQYTQGLKAHGEVAVVLGNAAACCLELREHPKALGFAMASLTVEPSYPKAWFRAAMALHKMGKRVEARAAYRLAPEAAKAVLRETVDLTVSYRESYASPFQTLCQAQITDLVMGIPDGDSPGESTWDALKDQGNEYFRERKYRQALGRYMAAARLAQEPVVKLLSNRSACGLHLNQHEKAVVDATCALVLDGGDSLKALYRRASGLREMQAFGASLHTVEHALRRREAEEEEEGLLAQVRALRVEVERLNRQEGAHIKQRRAKGRKTTEDRVEALMNKGAMSGRQLLKFNGMMDKTLSEDMREVLFDDRVPAVHTEYASGGHFPPQVNVEKCQEWLLTVFEESRTIGSYLRIQEQAVKRNPKKVPLEQVHFMKRLGTHEGDALNWWVGSPAGDVWRMRPRPTYASDVLHSFSTVLPRSVHLHFGGTHVAVGYVDLGLLLTAEMHGDPDEDGPTRFVGYESSAYCTAKTEVIADMLFRGVVVDSILQVWFSSSWSEKTLALFRETVGRLGEEAGRPEEVVTILRHWARASRMTLRTAQEKWLALHESHHCIPVNLLQMSDRVEVISYLLTGRLLHCDVGSIVMFDNPPGMAHVAKDESALWVVHDDRGLMKDHIITGSVMNAVYRRLRSRITRLQRMCVSGQVKIDLNLQAVAPDTPETHVDILAAQPRSISWSSLCDYCTPDEFHDMAQACSLPGKTVHYVYSMNWIRDVKGTFAMDYPLENQLKLVDLANNAISAELEAADLDLIFVRPPVQHPYNITDAMLARSYYGAWVEYFFENTNVSKENMGYTLVRPFSIFGRSRGNLFMCYSYDSEIDYFRWDYCGLNGL</sequence>
<dbReference type="InterPro" id="IPR053209">
    <property type="entry name" value="Gramillin-biosynth_MTr"/>
</dbReference>
<accession>A0A8S1J095</accession>
<dbReference type="Proteomes" id="UP000708148">
    <property type="component" value="Unassembled WGS sequence"/>
</dbReference>
<proteinExistence type="predicted"/>
<feature type="coiled-coil region" evidence="1">
    <location>
        <begin position="463"/>
        <end position="490"/>
    </location>
</feature>
<organism evidence="3 4">
    <name type="scientific">Ostreobium quekettii</name>
    <dbReference type="NCBI Taxonomy" id="121088"/>
    <lineage>
        <taxon>Eukaryota</taxon>
        <taxon>Viridiplantae</taxon>
        <taxon>Chlorophyta</taxon>
        <taxon>core chlorophytes</taxon>
        <taxon>Ulvophyceae</taxon>
        <taxon>TCBD clade</taxon>
        <taxon>Bryopsidales</taxon>
        <taxon>Ostreobineae</taxon>
        <taxon>Ostreobiaceae</taxon>
        <taxon>Ostreobium</taxon>
    </lineage>
</organism>
<dbReference type="OrthoDB" id="551739at2759"/>
<evidence type="ECO:0000256" key="1">
    <source>
        <dbReference type="SAM" id="Coils"/>
    </source>
</evidence>
<keyword evidence="4" id="KW-1185">Reference proteome</keyword>
<keyword evidence="1" id="KW-0175">Coiled coil</keyword>
<dbReference type="AlphaFoldDB" id="A0A8S1J095"/>
<feature type="region of interest" description="Disordered" evidence="2">
    <location>
        <begin position="66"/>
        <end position="101"/>
    </location>
</feature>
<feature type="region of interest" description="Disordered" evidence="2">
    <location>
        <begin position="1"/>
        <end position="24"/>
    </location>
</feature>
<dbReference type="InterPro" id="IPR011990">
    <property type="entry name" value="TPR-like_helical_dom_sf"/>
</dbReference>
<dbReference type="SUPFAM" id="SSF48452">
    <property type="entry name" value="TPR-like"/>
    <property type="match status" value="2"/>
</dbReference>